<dbReference type="CDD" id="cd04647">
    <property type="entry name" value="LbH_MAT_like"/>
    <property type="match status" value="1"/>
</dbReference>
<evidence type="ECO:0000313" key="4">
    <source>
        <dbReference type="EMBL" id="SDX31407.1"/>
    </source>
</evidence>
<accession>A0A1H3ANY8</accession>
<dbReference type="EMBL" id="FNNB01000005">
    <property type="protein sequence ID" value="SDX31407.1"/>
    <property type="molecule type" value="Genomic_DNA"/>
</dbReference>
<dbReference type="PANTHER" id="PTHR23416">
    <property type="entry name" value="SIALIC ACID SYNTHASE-RELATED"/>
    <property type="match status" value="1"/>
</dbReference>
<gene>
    <name evidence="4" type="ORF">SAMN04488041_105424</name>
</gene>
<dbReference type="Proteomes" id="UP000183076">
    <property type="component" value="Unassembled WGS sequence"/>
</dbReference>
<dbReference type="InterPro" id="IPR051159">
    <property type="entry name" value="Hexapeptide_acetyltransf"/>
</dbReference>
<protein>
    <submittedName>
        <fullName evidence="4">Acetyltransferase (Isoleucine patch superfamily)</fullName>
    </submittedName>
</protein>
<reference evidence="5" key="1">
    <citation type="submission" date="2016-10" db="EMBL/GenBank/DDBJ databases">
        <authorList>
            <person name="Varghese N."/>
            <person name="Submissions S."/>
        </authorList>
    </citation>
    <scope>NUCLEOTIDE SEQUENCE [LARGE SCALE GENOMIC DNA]</scope>
    <source>
        <strain evidence="5">DSM 10014</strain>
    </source>
</reference>
<dbReference type="PROSITE" id="PS00101">
    <property type="entry name" value="HEXAPEP_TRANSFERASES"/>
    <property type="match status" value="1"/>
</dbReference>
<keyword evidence="2" id="KW-0677">Repeat</keyword>
<dbReference type="InterPro" id="IPR018357">
    <property type="entry name" value="Hexapep_transf_CS"/>
</dbReference>
<dbReference type="AlphaFoldDB" id="A0A1H3ANY8"/>
<evidence type="ECO:0000313" key="5">
    <source>
        <dbReference type="Proteomes" id="UP000183076"/>
    </source>
</evidence>
<dbReference type="RefSeq" id="WP_074636739.1">
    <property type="nucleotide sequence ID" value="NZ_CP160849.1"/>
</dbReference>
<dbReference type="Pfam" id="PF00132">
    <property type="entry name" value="Hexapep"/>
    <property type="match status" value="1"/>
</dbReference>
<organism evidence="4 5">
    <name type="scientific">Sulfitobacter pontiacus</name>
    <dbReference type="NCBI Taxonomy" id="60137"/>
    <lineage>
        <taxon>Bacteria</taxon>
        <taxon>Pseudomonadati</taxon>
        <taxon>Pseudomonadota</taxon>
        <taxon>Alphaproteobacteria</taxon>
        <taxon>Rhodobacterales</taxon>
        <taxon>Roseobacteraceae</taxon>
        <taxon>Sulfitobacter</taxon>
    </lineage>
</organism>
<dbReference type="STRING" id="60137.SAMN04488041_105424"/>
<dbReference type="InterPro" id="IPR011004">
    <property type="entry name" value="Trimer_LpxA-like_sf"/>
</dbReference>
<keyword evidence="3" id="KW-0012">Acyltransferase</keyword>
<dbReference type="InterPro" id="IPR001451">
    <property type="entry name" value="Hexapep"/>
</dbReference>
<dbReference type="SUPFAM" id="SSF51161">
    <property type="entry name" value="Trimeric LpxA-like enzymes"/>
    <property type="match status" value="1"/>
</dbReference>
<dbReference type="GeneID" id="94020609"/>
<evidence type="ECO:0000256" key="2">
    <source>
        <dbReference type="ARBA" id="ARBA00022737"/>
    </source>
</evidence>
<sequence length="209" mass="22529">MSKTHLGVLVTDNGQNNQVDISPTATCAEGVQINIYGRNNHVVIGEGTVISGGLVELRNHESAVYIGADCRLAGSFRCRARDTHIRIGDRTTIMMAHLSLHEAGAITIGEDCMLSGDITMDVSDMHSILDVETGERINPPQDIEIGDHVWLAHGVRIMKGAQIGQHSVIGSRSMVLGVIPAHSLAVGAPARVMRAGITWDRRRLSPKDQ</sequence>
<keyword evidence="1 4" id="KW-0808">Transferase</keyword>
<evidence type="ECO:0000256" key="1">
    <source>
        <dbReference type="ARBA" id="ARBA00022679"/>
    </source>
</evidence>
<evidence type="ECO:0000256" key="3">
    <source>
        <dbReference type="ARBA" id="ARBA00023315"/>
    </source>
</evidence>
<name>A0A1H3ANY8_9RHOB</name>
<dbReference type="GO" id="GO:0016746">
    <property type="term" value="F:acyltransferase activity"/>
    <property type="evidence" value="ECO:0007669"/>
    <property type="project" value="UniProtKB-KW"/>
</dbReference>
<dbReference type="Gene3D" id="2.160.10.10">
    <property type="entry name" value="Hexapeptide repeat proteins"/>
    <property type="match status" value="1"/>
</dbReference>
<proteinExistence type="predicted"/>